<proteinExistence type="predicted"/>
<evidence type="ECO:0008006" key="4">
    <source>
        <dbReference type="Google" id="ProtNLM"/>
    </source>
</evidence>
<evidence type="ECO:0000256" key="1">
    <source>
        <dbReference type="SAM" id="SignalP"/>
    </source>
</evidence>
<feature type="signal peptide" evidence="1">
    <location>
        <begin position="1"/>
        <end position="22"/>
    </location>
</feature>
<organism evidence="2 3">
    <name type="scientific">Pseudobythopirellula maris</name>
    <dbReference type="NCBI Taxonomy" id="2527991"/>
    <lineage>
        <taxon>Bacteria</taxon>
        <taxon>Pseudomonadati</taxon>
        <taxon>Planctomycetota</taxon>
        <taxon>Planctomycetia</taxon>
        <taxon>Pirellulales</taxon>
        <taxon>Lacipirellulaceae</taxon>
        <taxon>Pseudobythopirellula</taxon>
    </lineage>
</organism>
<gene>
    <name evidence="2" type="ORF">Mal64_33120</name>
</gene>
<keyword evidence="3" id="KW-1185">Reference proteome</keyword>
<evidence type="ECO:0000313" key="3">
    <source>
        <dbReference type="Proteomes" id="UP000315440"/>
    </source>
</evidence>
<dbReference type="EMBL" id="SJPQ01000004">
    <property type="protein sequence ID" value="TWT86487.1"/>
    <property type="molecule type" value="Genomic_DNA"/>
</dbReference>
<accession>A0A5C5ZHF7</accession>
<reference evidence="2 3" key="1">
    <citation type="submission" date="2019-02" db="EMBL/GenBank/DDBJ databases">
        <title>Deep-cultivation of Planctomycetes and their phenomic and genomic characterization uncovers novel biology.</title>
        <authorList>
            <person name="Wiegand S."/>
            <person name="Jogler M."/>
            <person name="Boedeker C."/>
            <person name="Pinto D."/>
            <person name="Vollmers J."/>
            <person name="Rivas-Marin E."/>
            <person name="Kohn T."/>
            <person name="Peeters S.H."/>
            <person name="Heuer A."/>
            <person name="Rast P."/>
            <person name="Oberbeckmann S."/>
            <person name="Bunk B."/>
            <person name="Jeske O."/>
            <person name="Meyerdierks A."/>
            <person name="Storesund J.E."/>
            <person name="Kallscheuer N."/>
            <person name="Luecker S."/>
            <person name="Lage O.M."/>
            <person name="Pohl T."/>
            <person name="Merkel B.J."/>
            <person name="Hornburger P."/>
            <person name="Mueller R.-W."/>
            <person name="Bruemmer F."/>
            <person name="Labrenz M."/>
            <person name="Spormann A.M."/>
            <person name="Op Den Camp H."/>
            <person name="Overmann J."/>
            <person name="Amann R."/>
            <person name="Jetten M.S.M."/>
            <person name="Mascher T."/>
            <person name="Medema M.H."/>
            <person name="Devos D.P."/>
            <person name="Kaster A.-K."/>
            <person name="Ovreas L."/>
            <person name="Rohde M."/>
            <person name="Galperin M.Y."/>
            <person name="Jogler C."/>
        </authorList>
    </citation>
    <scope>NUCLEOTIDE SEQUENCE [LARGE SCALE GENOMIC DNA]</scope>
    <source>
        <strain evidence="2 3">Mal64</strain>
    </source>
</reference>
<sequence length="325" mass="34426" precursor="true">MTLRNLITLTAAVALLAGTAHAQTTVLLDDSFADGSRAETSLPTESATYLGVSGDAVADAADTVVGAIKHRFLHNPVIGTTPIPSTSSRKQWTYFTDNQATPVVLNDGDSIKGSFSFIPREELFTEDGRDLRFGLFYDAPGADPRVEADVNSDSGNGAWGDSPGYQVQFQVTDVAANSNPMRVGKRDDFSNSSLLGSSGAYTFDSSGGDPFMNTLDTEYRMELTVEKLSATQAEVTASLFEGMTLLSTVSAIDDSVTDMFGGNAANGMPIYDSFDQLAMRFSGTGSGALALDITNQYVEVTRIPEPATIALGLLALAPLGLRRRG</sequence>
<comment type="caution">
    <text evidence="2">The sequence shown here is derived from an EMBL/GenBank/DDBJ whole genome shotgun (WGS) entry which is preliminary data.</text>
</comment>
<evidence type="ECO:0000313" key="2">
    <source>
        <dbReference type="EMBL" id="TWT86487.1"/>
    </source>
</evidence>
<dbReference type="RefSeq" id="WP_146402269.1">
    <property type="nucleotide sequence ID" value="NZ_SJPQ01000004.1"/>
</dbReference>
<name>A0A5C5ZHF7_9BACT</name>
<keyword evidence="1" id="KW-0732">Signal</keyword>
<dbReference type="AlphaFoldDB" id="A0A5C5ZHF7"/>
<dbReference type="Proteomes" id="UP000315440">
    <property type="component" value="Unassembled WGS sequence"/>
</dbReference>
<protein>
    <recommendedName>
        <fullName evidence="4">PEP-CTERM protein-sorting domain-containing protein</fullName>
    </recommendedName>
</protein>
<dbReference type="OrthoDB" id="287015at2"/>
<feature type="chain" id="PRO_5023121130" description="PEP-CTERM protein-sorting domain-containing protein" evidence="1">
    <location>
        <begin position="23"/>
        <end position="325"/>
    </location>
</feature>